<dbReference type="Proteomes" id="UP000550736">
    <property type="component" value="Unassembled WGS sequence"/>
</dbReference>
<feature type="domain" description="Bacterial bifunctional deaminase-reductase C-terminal" evidence="1">
    <location>
        <begin position="5"/>
        <end position="163"/>
    </location>
</feature>
<dbReference type="EMBL" id="JABBMI010000044">
    <property type="protein sequence ID" value="NMK53781.1"/>
    <property type="molecule type" value="Genomic_DNA"/>
</dbReference>
<evidence type="ECO:0000313" key="4">
    <source>
        <dbReference type="EMBL" id="TBW76149.1"/>
    </source>
</evidence>
<evidence type="ECO:0000313" key="3">
    <source>
        <dbReference type="EMBL" id="NMK97053.1"/>
    </source>
</evidence>
<dbReference type="InterPro" id="IPR050765">
    <property type="entry name" value="Riboflavin_Biosynth_HTPR"/>
</dbReference>
<dbReference type="InterPro" id="IPR024072">
    <property type="entry name" value="DHFR-like_dom_sf"/>
</dbReference>
<keyword evidence="6" id="KW-1185">Reference proteome</keyword>
<evidence type="ECO:0000313" key="6">
    <source>
        <dbReference type="Proteomes" id="UP000538955"/>
    </source>
</evidence>
<reference evidence="4 5" key="1">
    <citation type="journal article" date="2019" name="Sci. Transl. Med.">
        <title>Quorum sensing between bacterial species on the skin protects against epidermal injury in atopic dermatitis.</title>
        <authorList>
            <person name="Williams M.R."/>
        </authorList>
    </citation>
    <scope>NUCLEOTIDE SEQUENCE [LARGE SCALE GENOMIC DNA]</scope>
    <source>
        <strain evidence="4 5">H8</strain>
    </source>
</reference>
<dbReference type="Pfam" id="PF01872">
    <property type="entry name" value="RibD_C"/>
    <property type="match status" value="1"/>
</dbReference>
<name>A0A7X9W9P4_STACP</name>
<evidence type="ECO:0000259" key="1">
    <source>
        <dbReference type="Pfam" id="PF01872"/>
    </source>
</evidence>
<comment type="caution">
    <text evidence="4">The sequence shown here is derived from an EMBL/GenBank/DDBJ whole genome shotgun (WGS) entry which is preliminary data.</text>
</comment>
<accession>A0A7X9W9P4</accession>
<proteinExistence type="predicted"/>
<evidence type="ECO:0000313" key="2">
    <source>
        <dbReference type="EMBL" id="NMK53781.1"/>
    </source>
</evidence>
<gene>
    <name evidence="4" type="ORF">EQ811_09915</name>
    <name evidence="3" type="ORF">HHM13_02915</name>
    <name evidence="2" type="ORF">HHM24_03315</name>
</gene>
<dbReference type="AlphaFoldDB" id="A0A7X9W9P4"/>
<dbReference type="EMBL" id="JABBLX010000004">
    <property type="protein sequence ID" value="NMK97053.1"/>
    <property type="molecule type" value="Genomic_DNA"/>
</dbReference>
<dbReference type="RefSeq" id="WP_030062707.1">
    <property type="nucleotide sequence ID" value="NZ_AP014956.1"/>
</dbReference>
<dbReference type="PANTHER" id="PTHR38011:SF11">
    <property type="entry name" value="2,5-DIAMINO-6-RIBOSYLAMINO-4(3H)-PYRIMIDINONE 5'-PHOSPHATE REDUCTASE"/>
    <property type="match status" value="1"/>
</dbReference>
<dbReference type="SUPFAM" id="SSF53597">
    <property type="entry name" value="Dihydrofolate reductase-like"/>
    <property type="match status" value="1"/>
</dbReference>
<dbReference type="InterPro" id="IPR002734">
    <property type="entry name" value="RibDG_C"/>
</dbReference>
<dbReference type="Proteomes" id="UP000538955">
    <property type="component" value="Unassembled WGS sequence"/>
</dbReference>
<dbReference type="GO" id="GO:0008703">
    <property type="term" value="F:5-amino-6-(5-phosphoribosylamino)uracil reductase activity"/>
    <property type="evidence" value="ECO:0007669"/>
    <property type="project" value="InterPro"/>
</dbReference>
<protein>
    <submittedName>
        <fullName evidence="4">Dihydrofolate reductase</fullName>
    </submittedName>
</protein>
<dbReference type="PANTHER" id="PTHR38011">
    <property type="entry name" value="DIHYDROFOLATE REDUCTASE FAMILY PROTEIN (AFU_ORTHOLOGUE AFUA_8G06820)"/>
    <property type="match status" value="1"/>
</dbReference>
<evidence type="ECO:0000313" key="5">
    <source>
        <dbReference type="Proteomes" id="UP000291949"/>
    </source>
</evidence>
<organism evidence="4 5">
    <name type="scientific">Staphylococcus capitis</name>
    <dbReference type="NCBI Taxonomy" id="29388"/>
    <lineage>
        <taxon>Bacteria</taxon>
        <taxon>Bacillati</taxon>
        <taxon>Bacillota</taxon>
        <taxon>Bacilli</taxon>
        <taxon>Bacillales</taxon>
        <taxon>Staphylococcaceae</taxon>
        <taxon>Staphylococcus</taxon>
    </lineage>
</organism>
<dbReference type="Proteomes" id="UP000291949">
    <property type="component" value="Unassembled WGS sequence"/>
</dbReference>
<sequence>MAKEVCAYLAVSVDGFIADKDESVQFLEEVKGEGDNGYSDFYNSVDIVVMGGRTFRWLIDNGVEENPYQGKKVVVISSKVTDIDWDIEFYSGDLDELFNRFNDNEKIWIVGGGKLISTLINLKIITSLKLTIAPTILTQGVELFNSIDEKVKLHLREVTQYNQFVELDYEII</sequence>
<reference evidence="6 7" key="2">
    <citation type="submission" date="2020-04" db="EMBL/GenBank/DDBJ databases">
        <title>The Epidemiology and Molecular Characteristics of Linezolid-Resistant Staphylococcus capitis in Huashan Hospital, Shanghai.</title>
        <authorList>
            <person name="Ding L."/>
            <person name="Li P."/>
            <person name="Yang Y."/>
            <person name="Lin D."/>
            <person name="Xu X."/>
        </authorList>
    </citation>
    <scope>NUCLEOTIDE SEQUENCE [LARGE SCALE GENOMIC DNA]</scope>
    <source>
        <strain evidence="3 7">12-86</strain>
        <strain evidence="2 6">17-84</strain>
    </source>
</reference>
<dbReference type="Gene3D" id="3.40.430.10">
    <property type="entry name" value="Dihydrofolate Reductase, subunit A"/>
    <property type="match status" value="1"/>
</dbReference>
<dbReference type="EMBL" id="SCHC01000003">
    <property type="protein sequence ID" value="TBW76149.1"/>
    <property type="molecule type" value="Genomic_DNA"/>
</dbReference>
<evidence type="ECO:0000313" key="7">
    <source>
        <dbReference type="Proteomes" id="UP000550736"/>
    </source>
</evidence>
<dbReference type="GO" id="GO:0009231">
    <property type="term" value="P:riboflavin biosynthetic process"/>
    <property type="evidence" value="ECO:0007669"/>
    <property type="project" value="InterPro"/>
</dbReference>